<accession>A0A163K627</accession>
<evidence type="ECO:0000313" key="1">
    <source>
        <dbReference type="EMBL" id="SAM08456.1"/>
    </source>
</evidence>
<evidence type="ECO:0000313" key="2">
    <source>
        <dbReference type="Proteomes" id="UP000078561"/>
    </source>
</evidence>
<gene>
    <name evidence="1" type="primary">ABSGL_14119.1 scaffold 14385</name>
</gene>
<keyword evidence="2" id="KW-1185">Reference proteome</keyword>
<sequence>MVQRLVEPGASFFGDIGSGFYGDVVLLGKGVDDGDDRSAPVKESSFILNFPPFDTPLSLQSLDRVATSNPIILFAVKINDGLNPTAHSIQW</sequence>
<name>A0A163K627_ABSGL</name>
<dbReference type="InParanoid" id="A0A163K627"/>
<dbReference type="Proteomes" id="UP000078561">
    <property type="component" value="Unassembled WGS sequence"/>
</dbReference>
<protein>
    <submittedName>
        <fullName evidence="1">Uncharacterized protein</fullName>
    </submittedName>
</protein>
<organism evidence="1">
    <name type="scientific">Absidia glauca</name>
    <name type="common">Pin mould</name>
    <dbReference type="NCBI Taxonomy" id="4829"/>
    <lineage>
        <taxon>Eukaryota</taxon>
        <taxon>Fungi</taxon>
        <taxon>Fungi incertae sedis</taxon>
        <taxon>Mucoromycota</taxon>
        <taxon>Mucoromycotina</taxon>
        <taxon>Mucoromycetes</taxon>
        <taxon>Mucorales</taxon>
        <taxon>Cunninghamellaceae</taxon>
        <taxon>Absidia</taxon>
    </lineage>
</organism>
<dbReference type="EMBL" id="LT554895">
    <property type="protein sequence ID" value="SAM08456.1"/>
    <property type="molecule type" value="Genomic_DNA"/>
</dbReference>
<reference evidence="1" key="1">
    <citation type="submission" date="2016-04" db="EMBL/GenBank/DDBJ databases">
        <authorList>
            <person name="Evans L.H."/>
            <person name="Alamgir A."/>
            <person name="Owens N."/>
            <person name="Weber N.D."/>
            <person name="Virtaneva K."/>
            <person name="Barbian K."/>
            <person name="Babar A."/>
            <person name="Rosenke K."/>
        </authorList>
    </citation>
    <scope>NUCLEOTIDE SEQUENCE [LARGE SCALE GENOMIC DNA]</scope>
    <source>
        <strain evidence="1">CBS 101.48</strain>
    </source>
</reference>
<dbReference type="AlphaFoldDB" id="A0A163K627"/>
<proteinExistence type="predicted"/>